<evidence type="ECO:0000313" key="2">
    <source>
        <dbReference type="Proteomes" id="UP000321409"/>
    </source>
</evidence>
<organism evidence="1 2">
    <name type="scientific">Lentilactobacillus diolivorans</name>
    <dbReference type="NCBI Taxonomy" id="179838"/>
    <lineage>
        <taxon>Bacteria</taxon>
        <taxon>Bacillati</taxon>
        <taxon>Bacillota</taxon>
        <taxon>Bacilli</taxon>
        <taxon>Lactobacillales</taxon>
        <taxon>Lactobacillaceae</taxon>
        <taxon>Lentilactobacillus</taxon>
    </lineage>
</organism>
<comment type="caution">
    <text evidence="1">The sequence shown here is derived from an EMBL/GenBank/DDBJ whole genome shotgun (WGS) entry which is preliminary data.</text>
</comment>
<reference evidence="1 2" key="1">
    <citation type="submission" date="2019-07" db="EMBL/GenBank/DDBJ databases">
        <title>Whole genome shotgun sequence of Lactobacillus diolivorans NBRC 107869.</title>
        <authorList>
            <person name="Hosoyama A."/>
            <person name="Uohara A."/>
            <person name="Ohji S."/>
            <person name="Ichikawa N."/>
        </authorList>
    </citation>
    <scope>NUCLEOTIDE SEQUENCE [LARGE SCALE GENOMIC DNA]</scope>
    <source>
        <strain evidence="1 2">NBRC 107869</strain>
    </source>
</reference>
<name>A0ABQ0XBR2_9LACO</name>
<proteinExistence type="predicted"/>
<dbReference type="EMBL" id="BKAB01000008">
    <property type="protein sequence ID" value="GEP23099.1"/>
    <property type="molecule type" value="Genomic_DNA"/>
</dbReference>
<accession>A0ABQ0XBR2</accession>
<protein>
    <submittedName>
        <fullName evidence="1">Uncharacterized protein</fullName>
    </submittedName>
</protein>
<sequence>MSKIYFVLLWDIGKILPKNKPLSFICEKGLSKSCYIAFYTGIATEQLNQLFSIMVDNALKMFYLLFE</sequence>
<gene>
    <name evidence="1" type="ORF">LDI01_06920</name>
</gene>
<evidence type="ECO:0000313" key="1">
    <source>
        <dbReference type="EMBL" id="GEP23099.1"/>
    </source>
</evidence>
<keyword evidence="2" id="KW-1185">Reference proteome</keyword>
<dbReference type="Proteomes" id="UP000321409">
    <property type="component" value="Unassembled WGS sequence"/>
</dbReference>